<organism evidence="8 9">
    <name type="scientific">Thlaspi arvense</name>
    <name type="common">Field penny-cress</name>
    <dbReference type="NCBI Taxonomy" id="13288"/>
    <lineage>
        <taxon>Eukaryota</taxon>
        <taxon>Viridiplantae</taxon>
        <taxon>Streptophyta</taxon>
        <taxon>Embryophyta</taxon>
        <taxon>Tracheophyta</taxon>
        <taxon>Spermatophyta</taxon>
        <taxon>Magnoliopsida</taxon>
        <taxon>eudicotyledons</taxon>
        <taxon>Gunneridae</taxon>
        <taxon>Pentapetalae</taxon>
        <taxon>rosids</taxon>
        <taxon>malvids</taxon>
        <taxon>Brassicales</taxon>
        <taxon>Brassicaceae</taxon>
        <taxon>Thlaspideae</taxon>
        <taxon>Thlaspi</taxon>
    </lineage>
</organism>
<evidence type="ECO:0000256" key="5">
    <source>
        <dbReference type="ARBA" id="ARBA00023136"/>
    </source>
</evidence>
<feature type="transmembrane region" description="Helical" evidence="6">
    <location>
        <begin position="62"/>
        <end position="80"/>
    </location>
</feature>
<dbReference type="Proteomes" id="UP000836841">
    <property type="component" value="Unassembled WGS sequence"/>
</dbReference>
<dbReference type="GO" id="GO:0016020">
    <property type="term" value="C:membrane"/>
    <property type="evidence" value="ECO:0007669"/>
    <property type="project" value="UniProtKB-SubCell"/>
</dbReference>
<evidence type="ECO:0000256" key="1">
    <source>
        <dbReference type="ARBA" id="ARBA00004141"/>
    </source>
</evidence>
<sequence>WLVVLDYTFHSYCHLLGNQLRMGGFDDYKPAMGMIAVQLTYAGVALLTRAALLQGMSPRIFVFYRQCIATLVIAPIAYFTRKDVYLGLRGFCLIFLASLVGVTINQNVYFEGIHLTSSSMGGAMFNLIPAVTFVMASILGNAKIIGTIICVVGAVSMVLLRGSKLLNSELLSRVSLLSSVSKNWLLGSLFLFGSSCCWAVWLIIQVPVLASHPNHVSLSAWMCFMAALQAGLIALFMESDQEAWKLHSYLELAACSFAVSIFGLDKSYEAETLIEDLITHVLQVSKSSRTWMPKDWTLISFKISLGIAKSLNWGIVASAISVFITTWCISRRGPLFCATFSPLTTVAVTFFAAILLHEEVYTGSCSDCWTVRGAVGKS</sequence>
<keyword evidence="4 6" id="KW-1133">Transmembrane helix</keyword>
<dbReference type="GO" id="GO:0022857">
    <property type="term" value="F:transmembrane transporter activity"/>
    <property type="evidence" value="ECO:0007669"/>
    <property type="project" value="InterPro"/>
</dbReference>
<evidence type="ECO:0000313" key="8">
    <source>
        <dbReference type="EMBL" id="CAH2049720.1"/>
    </source>
</evidence>
<dbReference type="Pfam" id="PF00892">
    <property type="entry name" value="EamA"/>
    <property type="match status" value="1"/>
</dbReference>
<comment type="caution">
    <text evidence="8">The sequence shown here is derived from an EMBL/GenBank/DDBJ whole genome shotgun (WGS) entry which is preliminary data.</text>
</comment>
<accession>A0AAU9RSY9</accession>
<keyword evidence="9" id="KW-1185">Reference proteome</keyword>
<feature type="non-terminal residue" evidence="8">
    <location>
        <position position="1"/>
    </location>
</feature>
<comment type="subcellular location">
    <subcellularLocation>
        <location evidence="1 6">Membrane</location>
        <topology evidence="1 6">Multi-pass membrane protein</topology>
    </subcellularLocation>
</comment>
<proteinExistence type="inferred from homology"/>
<gene>
    <name evidence="8" type="ORF">TAV2_LOCUS8372</name>
</gene>
<evidence type="ECO:0000256" key="3">
    <source>
        <dbReference type="ARBA" id="ARBA00022692"/>
    </source>
</evidence>
<evidence type="ECO:0000313" key="9">
    <source>
        <dbReference type="Proteomes" id="UP000836841"/>
    </source>
</evidence>
<keyword evidence="5 6" id="KW-0472">Membrane</keyword>
<feature type="transmembrane region" description="Helical" evidence="6">
    <location>
        <begin position="120"/>
        <end position="138"/>
    </location>
</feature>
<reference evidence="8 9" key="1">
    <citation type="submission" date="2022-03" db="EMBL/GenBank/DDBJ databases">
        <authorList>
            <person name="Nunn A."/>
            <person name="Chopra R."/>
            <person name="Nunn A."/>
            <person name="Contreras Garrido A."/>
        </authorList>
    </citation>
    <scope>NUCLEOTIDE SEQUENCE [LARGE SCALE GENOMIC DNA]</scope>
</reference>
<dbReference type="InterPro" id="IPR030184">
    <property type="entry name" value="WAT1-related"/>
</dbReference>
<evidence type="ECO:0000256" key="6">
    <source>
        <dbReference type="RuleBase" id="RU363077"/>
    </source>
</evidence>
<feature type="transmembrane region" description="Helical" evidence="6">
    <location>
        <begin position="144"/>
        <end position="163"/>
    </location>
</feature>
<evidence type="ECO:0000259" key="7">
    <source>
        <dbReference type="Pfam" id="PF00892"/>
    </source>
</evidence>
<evidence type="ECO:0000256" key="4">
    <source>
        <dbReference type="ARBA" id="ARBA00022989"/>
    </source>
</evidence>
<dbReference type="PANTHER" id="PTHR31218">
    <property type="entry name" value="WAT1-RELATED PROTEIN"/>
    <property type="match status" value="1"/>
</dbReference>
<feature type="transmembrane region" description="Helical" evidence="6">
    <location>
        <begin position="86"/>
        <end position="108"/>
    </location>
</feature>
<feature type="domain" description="EamA" evidence="7">
    <location>
        <begin position="33"/>
        <end position="157"/>
    </location>
</feature>
<dbReference type="InterPro" id="IPR000620">
    <property type="entry name" value="EamA_dom"/>
</dbReference>
<dbReference type="EMBL" id="CAJVSB020000327">
    <property type="protein sequence ID" value="CAH2049720.1"/>
    <property type="molecule type" value="Genomic_DNA"/>
</dbReference>
<feature type="transmembrane region" description="Helical" evidence="6">
    <location>
        <begin position="216"/>
        <end position="236"/>
    </location>
</feature>
<comment type="similarity">
    <text evidence="2 6">Belongs to the drug/metabolite transporter (DMT) superfamily. Plant drug/metabolite exporter (P-DME) (TC 2.A.7.4) family.</text>
</comment>
<keyword evidence="3 6" id="KW-0812">Transmembrane</keyword>
<dbReference type="InterPro" id="IPR037185">
    <property type="entry name" value="EmrE-like"/>
</dbReference>
<feature type="transmembrane region" description="Helical" evidence="6">
    <location>
        <begin position="184"/>
        <end position="204"/>
    </location>
</feature>
<protein>
    <recommendedName>
        <fullName evidence="6">WAT1-related protein</fullName>
    </recommendedName>
</protein>
<feature type="transmembrane region" description="Helical" evidence="6">
    <location>
        <begin position="31"/>
        <end position="50"/>
    </location>
</feature>
<dbReference type="SUPFAM" id="SSF103481">
    <property type="entry name" value="Multidrug resistance efflux transporter EmrE"/>
    <property type="match status" value="1"/>
</dbReference>
<name>A0AAU9RSY9_THLAR</name>
<evidence type="ECO:0000256" key="2">
    <source>
        <dbReference type="ARBA" id="ARBA00007635"/>
    </source>
</evidence>
<dbReference type="AlphaFoldDB" id="A0AAU9RSY9"/>
<feature type="transmembrane region" description="Helical" evidence="6">
    <location>
        <begin position="336"/>
        <end position="356"/>
    </location>
</feature>